<dbReference type="OrthoDB" id="6336201at2"/>
<sequence length="216" mass="24018">MKKLLLPIAFSSLALQANADRVPHEFTAGTATKSAQVNENFSYLANRVPGEADIQASYDYVAKNPGDVVDIQGESFTIYRIPYHDVVTGKNYSITLPLNESKSRIYSEHVGDIAGQITFIPISGQKAAVAKTCEIFFRPLDSNFDHSCDAKAYIFLRNGSAMVFNIDHKVVFSDSSEVSQNSPYDFIQTSPSSDVYNPDEKIDDFIDHIKFEELAK</sequence>
<accession>A0A5S9PH00</accession>
<reference evidence="2 3" key="1">
    <citation type="submission" date="2019-11" db="EMBL/GenBank/DDBJ databases">
        <authorList>
            <person name="Holert J."/>
        </authorList>
    </citation>
    <scope>NUCLEOTIDE SEQUENCE [LARGE SCALE GENOMIC DNA]</scope>
    <source>
        <strain evidence="2">BC5_2</strain>
    </source>
</reference>
<feature type="signal peptide" evidence="1">
    <location>
        <begin position="1"/>
        <end position="19"/>
    </location>
</feature>
<dbReference type="EMBL" id="CACSII010000012">
    <property type="protein sequence ID" value="CAA0103190.1"/>
    <property type="molecule type" value="Genomic_DNA"/>
</dbReference>
<protein>
    <submittedName>
        <fullName evidence="2">Uncharacterized protein</fullName>
    </submittedName>
</protein>
<name>A0A5S9PH00_9GAMM</name>
<evidence type="ECO:0000256" key="1">
    <source>
        <dbReference type="SAM" id="SignalP"/>
    </source>
</evidence>
<dbReference type="Proteomes" id="UP000434580">
    <property type="component" value="Unassembled WGS sequence"/>
</dbReference>
<feature type="chain" id="PRO_5030138028" evidence="1">
    <location>
        <begin position="20"/>
        <end position="216"/>
    </location>
</feature>
<proteinExistence type="predicted"/>
<dbReference type="AlphaFoldDB" id="A0A5S9PH00"/>
<keyword evidence="1" id="KW-0732">Signal</keyword>
<evidence type="ECO:0000313" key="2">
    <source>
        <dbReference type="EMBL" id="CAA0103190.1"/>
    </source>
</evidence>
<gene>
    <name evidence="2" type="ORF">DPBNPPHM_00914</name>
</gene>
<organism evidence="2 3">
    <name type="scientific">BD1-7 clade bacterium</name>
    <dbReference type="NCBI Taxonomy" id="2029982"/>
    <lineage>
        <taxon>Bacteria</taxon>
        <taxon>Pseudomonadati</taxon>
        <taxon>Pseudomonadota</taxon>
        <taxon>Gammaproteobacteria</taxon>
        <taxon>Cellvibrionales</taxon>
        <taxon>Spongiibacteraceae</taxon>
        <taxon>BD1-7 clade</taxon>
    </lineage>
</organism>
<evidence type="ECO:0000313" key="3">
    <source>
        <dbReference type="Proteomes" id="UP000434580"/>
    </source>
</evidence>